<dbReference type="EMBL" id="FNKH01000002">
    <property type="protein sequence ID" value="SDQ33489.1"/>
    <property type="molecule type" value="Genomic_DNA"/>
</dbReference>
<evidence type="ECO:0000256" key="2">
    <source>
        <dbReference type="ARBA" id="ARBA00009773"/>
    </source>
</evidence>
<dbReference type="GO" id="GO:0005886">
    <property type="term" value="C:plasma membrane"/>
    <property type="evidence" value="ECO:0007669"/>
    <property type="project" value="UniProtKB-SubCell"/>
</dbReference>
<evidence type="ECO:0000256" key="9">
    <source>
        <dbReference type="SAM" id="Phobius"/>
    </source>
</evidence>
<organism evidence="10 11">
    <name type="scientific">Crystallibacter crystallopoietes</name>
    <dbReference type="NCBI Taxonomy" id="37928"/>
    <lineage>
        <taxon>Bacteria</taxon>
        <taxon>Bacillati</taxon>
        <taxon>Actinomycetota</taxon>
        <taxon>Actinomycetes</taxon>
        <taxon>Micrococcales</taxon>
        <taxon>Micrococcaceae</taxon>
        <taxon>Crystallibacter</taxon>
    </lineage>
</organism>
<feature type="transmembrane region" description="Helical" evidence="9">
    <location>
        <begin position="250"/>
        <end position="271"/>
    </location>
</feature>
<dbReference type="STRING" id="37928.SAMN04489742_0692"/>
<accession>A0A1H1A1G1</accession>
<dbReference type="Proteomes" id="UP000181917">
    <property type="component" value="Unassembled WGS sequence"/>
</dbReference>
<evidence type="ECO:0000256" key="1">
    <source>
        <dbReference type="ARBA" id="ARBA00004651"/>
    </source>
</evidence>
<keyword evidence="5 9" id="KW-0812">Transmembrane</keyword>
<feature type="transmembrane region" description="Helical" evidence="9">
    <location>
        <begin position="74"/>
        <end position="92"/>
    </location>
</feature>
<evidence type="ECO:0000256" key="4">
    <source>
        <dbReference type="ARBA" id="ARBA00022475"/>
    </source>
</evidence>
<feature type="transmembrane region" description="Helical" evidence="9">
    <location>
        <begin position="343"/>
        <end position="370"/>
    </location>
</feature>
<dbReference type="Pfam" id="PF01594">
    <property type="entry name" value="AI-2E_transport"/>
    <property type="match status" value="1"/>
</dbReference>
<keyword evidence="7 9" id="KW-0472">Membrane</keyword>
<keyword evidence="11" id="KW-1185">Reference proteome</keyword>
<feature type="transmembrane region" description="Helical" evidence="9">
    <location>
        <begin position="191"/>
        <end position="210"/>
    </location>
</feature>
<name>A0A1H1A1G1_9MICC</name>
<dbReference type="PANTHER" id="PTHR21716:SF53">
    <property type="entry name" value="PERMEASE PERM-RELATED"/>
    <property type="match status" value="1"/>
</dbReference>
<feature type="transmembrane region" description="Helical" evidence="9">
    <location>
        <begin position="50"/>
        <end position="68"/>
    </location>
</feature>
<keyword evidence="3" id="KW-0813">Transport</keyword>
<feature type="transmembrane region" description="Helical" evidence="9">
    <location>
        <begin position="104"/>
        <end position="125"/>
    </location>
</feature>
<proteinExistence type="inferred from homology"/>
<evidence type="ECO:0000256" key="8">
    <source>
        <dbReference type="SAM" id="MobiDB-lite"/>
    </source>
</evidence>
<evidence type="ECO:0000313" key="11">
    <source>
        <dbReference type="Proteomes" id="UP000181917"/>
    </source>
</evidence>
<feature type="region of interest" description="Disordered" evidence="8">
    <location>
        <begin position="385"/>
        <end position="479"/>
    </location>
</feature>
<evidence type="ECO:0000256" key="7">
    <source>
        <dbReference type="ARBA" id="ARBA00023136"/>
    </source>
</evidence>
<comment type="subcellular location">
    <subcellularLocation>
        <location evidence="1">Cell membrane</location>
        <topology evidence="1">Multi-pass membrane protein</topology>
    </subcellularLocation>
</comment>
<feature type="transmembrane region" description="Helical" evidence="9">
    <location>
        <begin position="307"/>
        <end position="323"/>
    </location>
</feature>
<dbReference type="PANTHER" id="PTHR21716">
    <property type="entry name" value="TRANSMEMBRANE PROTEIN"/>
    <property type="match status" value="1"/>
</dbReference>
<gene>
    <name evidence="10" type="ORF">SAMN04489742_0692</name>
</gene>
<protein>
    <submittedName>
        <fullName evidence="10">Predicted PurR-regulated permease PerM</fullName>
    </submittedName>
</protein>
<evidence type="ECO:0000256" key="5">
    <source>
        <dbReference type="ARBA" id="ARBA00022692"/>
    </source>
</evidence>
<sequence>MSGREYETIETMTRPFPDNRPPAAGPRAGTGGAHHVREDVPYALRISAAWAWRLGLIIVVIGVLIWLLSYISLIIIPLMVAALLAGLLQPVVRFLHKAKVPGGLAVAITILGFLGLMGGALSLVGRQLFFGFRELWDQALEGVRQIQGWLTDGPLALTSAQLNDYINELLDQLQNNSSAILSSALSVGSTAGHLVTGLLLAIFALIFFLLDGERIWMFVVGLLPKRARAASNGAGRRGWYSLVQYIRVQVFVAFVDAVGIGAGAAIIGVPLALPLSVLVFIGSFIPIVGALVTGFVAVLLALVANGWVNALIMLAIVLGVQQLESHVLQPLIMGKAVSLHPLAVVIAVAGGTMVAGIPGALFAVPLLAIVNTVVKYIAGRDWEHDPAVGGQQRRTEPLAEPPGTKGARGAGGSAPESDDASGDTAKNDAGAAATQGTAVKPDARDGTAQGTAVENTKPEKTEAGEPGGTAPEDRNELRK</sequence>
<feature type="transmembrane region" description="Helical" evidence="9">
    <location>
        <begin position="277"/>
        <end position="300"/>
    </location>
</feature>
<dbReference type="InterPro" id="IPR002549">
    <property type="entry name" value="AI-2E-like"/>
</dbReference>
<dbReference type="AlphaFoldDB" id="A0A1H1A1G1"/>
<evidence type="ECO:0000256" key="6">
    <source>
        <dbReference type="ARBA" id="ARBA00022989"/>
    </source>
</evidence>
<dbReference type="GO" id="GO:0055085">
    <property type="term" value="P:transmembrane transport"/>
    <property type="evidence" value="ECO:0007669"/>
    <property type="project" value="TreeGrafter"/>
</dbReference>
<evidence type="ECO:0000313" key="10">
    <source>
        <dbReference type="EMBL" id="SDQ33489.1"/>
    </source>
</evidence>
<evidence type="ECO:0000256" key="3">
    <source>
        <dbReference type="ARBA" id="ARBA00022448"/>
    </source>
</evidence>
<keyword evidence="4" id="KW-1003">Cell membrane</keyword>
<comment type="similarity">
    <text evidence="2">Belongs to the autoinducer-2 exporter (AI-2E) (TC 2.A.86) family.</text>
</comment>
<reference evidence="10 11" key="1">
    <citation type="submission" date="2016-10" db="EMBL/GenBank/DDBJ databases">
        <authorList>
            <person name="de Groot N.N."/>
        </authorList>
    </citation>
    <scope>NUCLEOTIDE SEQUENCE [LARGE SCALE GENOMIC DNA]</scope>
    <source>
        <strain evidence="10 11">DSM 20117</strain>
    </source>
</reference>
<keyword evidence="6 9" id="KW-1133">Transmembrane helix</keyword>